<dbReference type="RefSeq" id="WP_246535496.1">
    <property type="nucleotide sequence ID" value="NZ_CP075371.1"/>
</dbReference>
<name>A0ABX8EI25_9ACTN</name>
<accession>A0ABX8EI25</accession>
<keyword evidence="7" id="KW-1185">Reference proteome</keyword>
<feature type="region of interest" description="Disordered" evidence="4">
    <location>
        <begin position="255"/>
        <end position="275"/>
    </location>
</feature>
<evidence type="ECO:0000259" key="5">
    <source>
        <dbReference type="Pfam" id="PF00535"/>
    </source>
</evidence>
<proteinExistence type="inferred from homology"/>
<evidence type="ECO:0000256" key="1">
    <source>
        <dbReference type="ARBA" id="ARBA00006739"/>
    </source>
</evidence>
<feature type="compositionally biased region" description="Basic and acidic residues" evidence="4">
    <location>
        <begin position="266"/>
        <end position="275"/>
    </location>
</feature>
<keyword evidence="3 6" id="KW-0808">Transferase</keyword>
<evidence type="ECO:0000313" key="7">
    <source>
        <dbReference type="Proteomes" id="UP000679307"/>
    </source>
</evidence>
<dbReference type="Pfam" id="PF00535">
    <property type="entry name" value="Glycos_transf_2"/>
    <property type="match status" value="1"/>
</dbReference>
<evidence type="ECO:0000256" key="2">
    <source>
        <dbReference type="ARBA" id="ARBA00022676"/>
    </source>
</evidence>
<dbReference type="PANTHER" id="PTHR43398:SF1">
    <property type="entry name" value="DOLICHOL-PHOSPHATE MANNOSYLTRANSFERASE SUBUNIT 1"/>
    <property type="match status" value="1"/>
</dbReference>
<evidence type="ECO:0000256" key="4">
    <source>
        <dbReference type="SAM" id="MobiDB-lite"/>
    </source>
</evidence>
<dbReference type="CDD" id="cd06442">
    <property type="entry name" value="DPM1_like"/>
    <property type="match status" value="1"/>
</dbReference>
<keyword evidence="2 6" id="KW-0328">Glycosyltransferase</keyword>
<evidence type="ECO:0000256" key="3">
    <source>
        <dbReference type="ARBA" id="ARBA00022679"/>
    </source>
</evidence>
<feature type="domain" description="Glycosyltransferase 2-like" evidence="5">
    <location>
        <begin position="19"/>
        <end position="183"/>
    </location>
</feature>
<sequence length="275" mass="29717">MSTATGPGPTPTPVGRTVIVVPTYDEAANLAWIVQRLHRAHPDVDVLVVDDGSPDGTGRIADDLAAADGRVNVLHRTGKAGLGAAYLAGFRWALDRGYDVVGEMDADGSHAPEQLDRLRSALADADLVIGSRYVRGGAVHNWPLYRQALSRGGNAYVRLLLGLPVHDATAGYRLFRSSALERIDLEAVRSVGYVFQTDLAARAVRAGLRVREVPIDFVERQRGESKMNGSVATESLRMITRWGVAERRAQLRRAFGRPGTAAPAVPHDRSAVGRR</sequence>
<dbReference type="GO" id="GO:0016757">
    <property type="term" value="F:glycosyltransferase activity"/>
    <property type="evidence" value="ECO:0007669"/>
    <property type="project" value="UniProtKB-KW"/>
</dbReference>
<organism evidence="6 7">
    <name type="scientific">Nocardioides aquaticus</name>
    <dbReference type="NCBI Taxonomy" id="160826"/>
    <lineage>
        <taxon>Bacteria</taxon>
        <taxon>Bacillati</taxon>
        <taxon>Actinomycetota</taxon>
        <taxon>Actinomycetes</taxon>
        <taxon>Propionibacteriales</taxon>
        <taxon>Nocardioidaceae</taxon>
        <taxon>Nocardioides</taxon>
    </lineage>
</organism>
<dbReference type="InterPro" id="IPR039528">
    <property type="entry name" value="DPM1-like"/>
</dbReference>
<gene>
    <name evidence="6" type="primary">ppm1_2</name>
    <name evidence="6" type="ORF">ENKNEFLB_02381</name>
</gene>
<dbReference type="EC" id="2.4.1.-" evidence="6"/>
<dbReference type="Proteomes" id="UP000679307">
    <property type="component" value="Chromosome"/>
</dbReference>
<dbReference type="EMBL" id="CP075371">
    <property type="protein sequence ID" value="QVT79991.1"/>
    <property type="molecule type" value="Genomic_DNA"/>
</dbReference>
<reference evidence="6 7" key="1">
    <citation type="submission" date="2021-05" db="EMBL/GenBank/DDBJ databases">
        <title>Complete genome of Nocardioides aquaticus KCTC 9944T isolated from meromictic and hypersaline Ekho Lake, Antarctica.</title>
        <authorList>
            <person name="Hwang K."/>
            <person name="Kim K.M."/>
            <person name="Choe H."/>
        </authorList>
    </citation>
    <scope>NUCLEOTIDE SEQUENCE [LARGE SCALE GENOMIC DNA]</scope>
    <source>
        <strain evidence="6 7">KCTC 9944</strain>
    </source>
</reference>
<evidence type="ECO:0000313" key="6">
    <source>
        <dbReference type="EMBL" id="QVT79991.1"/>
    </source>
</evidence>
<protein>
    <submittedName>
        <fullName evidence="6">Polyprenol monophosphomannose synthase</fullName>
        <ecNumber evidence="6">2.4.1.-</ecNumber>
    </submittedName>
</protein>
<dbReference type="InterPro" id="IPR001173">
    <property type="entry name" value="Glyco_trans_2-like"/>
</dbReference>
<comment type="similarity">
    <text evidence="1">Belongs to the glycosyltransferase 2 family.</text>
</comment>
<dbReference type="PANTHER" id="PTHR43398">
    <property type="entry name" value="DOLICHOL-PHOSPHATE MANNOSYLTRANSFERASE SUBUNIT 1"/>
    <property type="match status" value="1"/>
</dbReference>